<comment type="caution">
    <text evidence="2">The sequence shown here is derived from an EMBL/GenBank/DDBJ whole genome shotgun (WGS) entry which is preliminary data.</text>
</comment>
<feature type="compositionally biased region" description="Polar residues" evidence="1">
    <location>
        <begin position="516"/>
        <end position="533"/>
    </location>
</feature>
<dbReference type="OrthoDB" id="5362408at2"/>
<keyword evidence="3" id="KW-1185">Reference proteome</keyword>
<dbReference type="EMBL" id="VCKW01000081">
    <property type="protein sequence ID" value="TMR00136.1"/>
    <property type="molecule type" value="Genomic_DNA"/>
</dbReference>
<proteinExistence type="predicted"/>
<name>A0A5C4JAZ3_9ACTN</name>
<gene>
    <name evidence="2" type="ORF">ETD83_17515</name>
</gene>
<organism evidence="2 3">
    <name type="scientific">Actinomadura soli</name>
    <dbReference type="NCBI Taxonomy" id="2508997"/>
    <lineage>
        <taxon>Bacteria</taxon>
        <taxon>Bacillati</taxon>
        <taxon>Actinomycetota</taxon>
        <taxon>Actinomycetes</taxon>
        <taxon>Streptosporangiales</taxon>
        <taxon>Thermomonosporaceae</taxon>
        <taxon>Actinomadura</taxon>
    </lineage>
</organism>
<reference evidence="2 3" key="1">
    <citation type="submission" date="2019-05" db="EMBL/GenBank/DDBJ databases">
        <title>Draft genome sequence of Actinomadura sp. 14C53.</title>
        <authorList>
            <person name="Saricaoglu S."/>
            <person name="Isik K."/>
        </authorList>
    </citation>
    <scope>NUCLEOTIDE SEQUENCE [LARGE SCALE GENOMIC DNA]</scope>
    <source>
        <strain evidence="2 3">14C53</strain>
    </source>
</reference>
<protein>
    <submittedName>
        <fullName evidence="2">TIGR03986 family CRISPR-associated RAMP protein</fullName>
    </submittedName>
</protein>
<evidence type="ECO:0000313" key="3">
    <source>
        <dbReference type="Proteomes" id="UP000309174"/>
    </source>
</evidence>
<feature type="region of interest" description="Disordered" evidence="1">
    <location>
        <begin position="1"/>
        <end position="59"/>
    </location>
</feature>
<dbReference type="AlphaFoldDB" id="A0A5C4JAZ3"/>
<sequence length="735" mass="82808">MTENKPPNPGTIRVQNKFKPVKPQQEAKTPTAPARKSAKRKEPRAGNGKNARNGPREPFLNPYTFVPAFSREAMTGAFADAVPQGADRLHEENWTGTIAVRLTVRTPLLLLDTARAYTAPDAEEGHLTYPVLLRDGRPHLPATALKGMLRASYEAITNSRFGVFIGHDELLGWRRVADDARDMEPVRVGKDGKTLEFWDAVRLSFHGDKTGPRYSRNRPPQHGDRVWVKTRRGKNAEEVTGIKLFSEGSPSSGWKEGYVFITGRNVEKKRDERVFVRPRRSITAKLTDELRERWDALMEHHRKCQQDIETDAEFDISPHRNNEDRRKLTPGTFCWAYKKDGRIEALYPVMIPRDLAIASPAWMVPPKVEPASHFRELSPADRVFGWVAQDGSGTRPAAYRGRLRISDVTCVTATDEAVKEFRDGLPLSILAQPKPTQGRFYLSESAAEPHRPIENGTPKNDVHRDPDRALRGRKVYWHHKRAAADDFYWKLPPPSMGDPTQQLVDGMLYREYRRPNTPNESNALTRDQTSFATTGDPKRDKQNRSVLGWITKGTEFTFTIGVRDVPEVELGALLWLLTLDGDHHHRLGLGKPLGFGSVHISLDAERTRLHTGGQWSEYYRDLTGELPESPAETVVRNCIRAFTGTARQQPGFAEIERAFLAAAHGSDDLPVHYPRARPKQMQAGRTPPNPAGESYAWFTANEKIVNRTVAPGRGRSLPSAGAPREHDLDVYDEEN</sequence>
<evidence type="ECO:0000256" key="1">
    <source>
        <dbReference type="SAM" id="MobiDB-lite"/>
    </source>
</evidence>
<dbReference type="InterPro" id="IPR023825">
    <property type="entry name" value="CRISPR-assoc_RAMP_BGP1436"/>
</dbReference>
<feature type="region of interest" description="Disordered" evidence="1">
    <location>
        <begin position="709"/>
        <end position="735"/>
    </location>
</feature>
<accession>A0A5C4JAZ3</accession>
<dbReference type="RefSeq" id="WP_138646193.1">
    <property type="nucleotide sequence ID" value="NZ_VCKW01000081.1"/>
</dbReference>
<dbReference type="Proteomes" id="UP000309174">
    <property type="component" value="Unassembled WGS sequence"/>
</dbReference>
<evidence type="ECO:0000313" key="2">
    <source>
        <dbReference type="EMBL" id="TMR00136.1"/>
    </source>
</evidence>
<dbReference type="NCBIfam" id="TIGR03986">
    <property type="entry name" value="TIGR03986 family CRISPR-associated RAMP protein"/>
    <property type="match status" value="1"/>
</dbReference>
<feature type="region of interest" description="Disordered" evidence="1">
    <location>
        <begin position="514"/>
        <end position="541"/>
    </location>
</feature>